<evidence type="ECO:0000259" key="2">
    <source>
        <dbReference type="Pfam" id="PF24758"/>
    </source>
</evidence>
<evidence type="ECO:0000256" key="1">
    <source>
        <dbReference type="SAM" id="MobiDB-lite"/>
    </source>
</evidence>
<evidence type="ECO:0000313" key="4">
    <source>
        <dbReference type="Proteomes" id="UP001497512"/>
    </source>
</evidence>
<proteinExistence type="predicted"/>
<organism evidence="3 4">
    <name type="scientific">Sphagnum troendelagicum</name>
    <dbReference type="NCBI Taxonomy" id="128251"/>
    <lineage>
        <taxon>Eukaryota</taxon>
        <taxon>Viridiplantae</taxon>
        <taxon>Streptophyta</taxon>
        <taxon>Embryophyta</taxon>
        <taxon>Bryophyta</taxon>
        <taxon>Sphagnophytina</taxon>
        <taxon>Sphagnopsida</taxon>
        <taxon>Sphagnales</taxon>
        <taxon>Sphagnaceae</taxon>
        <taxon>Sphagnum</taxon>
    </lineage>
</organism>
<dbReference type="InterPro" id="IPR032675">
    <property type="entry name" value="LRR_dom_sf"/>
</dbReference>
<dbReference type="InterPro" id="IPR055411">
    <property type="entry name" value="LRR_FXL15/At3g58940/PEG3-like"/>
</dbReference>
<gene>
    <name evidence="3" type="ORF">CSSPTR1EN2_LOCUS5478</name>
</gene>
<dbReference type="Pfam" id="PF24758">
    <property type="entry name" value="LRR_At5g56370"/>
    <property type="match status" value="1"/>
</dbReference>
<dbReference type="Proteomes" id="UP001497512">
    <property type="component" value="Chromosome 13"/>
</dbReference>
<dbReference type="SUPFAM" id="SSF52047">
    <property type="entry name" value="RNI-like"/>
    <property type="match status" value="1"/>
</dbReference>
<sequence length="261" mass="29183">MTGQRGKRCKGSNSNRVPNKVAKELGVDEEAGDDRKKISVGIEGFPVQVIGNILSRLDDVKYVTDIRFTVESPIRARRFLCLLSLRLHSVEASALQLQSFMASCKSLESLSLDCMRFRDAELTVNLTSSSLKSFSLKGMSLDSRHGNVVLEASSLESIRLLESSFRSLKLVKKGARVRSVRIARFCSLAIDNVENSGFGPWKQQHRLSSVRRVQTLELEGGPKLDNEFHLSMGEALKRCPNVRRLLVRSDEEAPEWKASMT</sequence>
<feature type="domain" description="F-box/LRR-repeat protein 15/At3g58940/PEG3-like LRR" evidence="2">
    <location>
        <begin position="62"/>
        <end position="184"/>
    </location>
</feature>
<accession>A0ABP0TNK4</accession>
<dbReference type="Gene3D" id="3.80.10.10">
    <property type="entry name" value="Ribonuclease Inhibitor"/>
    <property type="match status" value="1"/>
</dbReference>
<dbReference type="EMBL" id="OZ019905">
    <property type="protein sequence ID" value="CAK9200580.1"/>
    <property type="molecule type" value="Genomic_DNA"/>
</dbReference>
<keyword evidence="4" id="KW-1185">Reference proteome</keyword>
<name>A0ABP0TNK4_9BRYO</name>
<protein>
    <recommendedName>
        <fullName evidence="2">F-box/LRR-repeat protein 15/At3g58940/PEG3-like LRR domain-containing protein</fullName>
    </recommendedName>
</protein>
<feature type="compositionally biased region" description="Basic residues" evidence="1">
    <location>
        <begin position="1"/>
        <end position="10"/>
    </location>
</feature>
<reference evidence="3" key="1">
    <citation type="submission" date="2024-02" db="EMBL/GenBank/DDBJ databases">
        <authorList>
            <consortium name="ELIXIR-Norway"/>
            <consortium name="Elixir Norway"/>
        </authorList>
    </citation>
    <scope>NUCLEOTIDE SEQUENCE</scope>
</reference>
<evidence type="ECO:0000313" key="3">
    <source>
        <dbReference type="EMBL" id="CAK9200580.1"/>
    </source>
</evidence>
<feature type="region of interest" description="Disordered" evidence="1">
    <location>
        <begin position="1"/>
        <end position="26"/>
    </location>
</feature>